<evidence type="ECO:0000256" key="1">
    <source>
        <dbReference type="ARBA" id="ARBA00005964"/>
    </source>
</evidence>
<evidence type="ECO:0000313" key="7">
    <source>
        <dbReference type="Proteomes" id="UP000515158"/>
    </source>
</evidence>
<dbReference type="FunCoup" id="A0A6P9A3H6">
    <property type="interactions" value="47"/>
</dbReference>
<dbReference type="OrthoDB" id="6846267at2759"/>
<keyword evidence="2" id="KW-0719">Serine esterase</keyword>
<sequence>MATVLPAVAALALAALAALAALPAVVALPLVPAISYNGGQGIITGARLRSGGLHTARDYAAFWGVPYAEPPVGKLRFKPPQGRDLPDGMFAATNVSTPECIQQSRHPLEIHGAEDCLTLQIYTPNYDNPVLPVLVLIHGGGFMFGRGPREGVQFVMDHDVVLVNVDYRVGLLGYMSFEDDTLRGNLGMLDQVEALRWVQRNIHLFGGDNKNVTLVGNSAGSASCLLHTMSPLSKGLFHRVIGMSGTPLNPWTRQYSARENAHMVANLTGCDAPTTAEKISCLQNQSATDLVALQGTHFQHWMNNPFSPFAPVVDGVFLTEEPGKLLNKRGAVMDVPLLLSFTSDEGLYTAGEFIMNDALVRELDENWETVAPQLLHMHDKRVPEADKPDLVQKARKFYLGNQTLVAAKSELVKLMSDRNFVAGLADYVTRRAKDQSSAVFVSEFAHRGQFGLYPGVPGVSHADDFQYYIEFTWWSGIFTRPEDIAVRKNLIDMWVAFAETSNPSIHGIDWRPTDGKDGSVNYLRIAGPEDKDMAMAQDKDLGNANFWRDLRIEPNHSGRVQASLVLCLASFGALLLGNARTS</sequence>
<proteinExistence type="inferred from homology"/>
<name>A0A6P9A3H6_THRPL</name>
<dbReference type="InterPro" id="IPR002018">
    <property type="entry name" value="CarbesteraseB"/>
</dbReference>
<dbReference type="PANTHER" id="PTHR11559">
    <property type="entry name" value="CARBOXYLESTERASE"/>
    <property type="match status" value="1"/>
</dbReference>
<evidence type="ECO:0000256" key="3">
    <source>
        <dbReference type="ARBA" id="ARBA00022801"/>
    </source>
</evidence>
<dbReference type="InterPro" id="IPR019826">
    <property type="entry name" value="Carboxylesterase_B_AS"/>
</dbReference>
<dbReference type="RefSeq" id="XP_034252010.1">
    <property type="nucleotide sequence ID" value="XM_034396119.1"/>
</dbReference>
<protein>
    <recommendedName>
        <fullName evidence="5">Carboxylic ester hydrolase</fullName>
        <ecNumber evidence="5">3.1.1.-</ecNumber>
    </recommendedName>
</protein>
<keyword evidence="3 5" id="KW-0378">Hydrolase</keyword>
<keyword evidence="7" id="KW-1185">Reference proteome</keyword>
<dbReference type="Gene3D" id="3.40.50.1820">
    <property type="entry name" value="alpha/beta hydrolase"/>
    <property type="match status" value="1"/>
</dbReference>
<evidence type="ECO:0000256" key="5">
    <source>
        <dbReference type="RuleBase" id="RU361235"/>
    </source>
</evidence>
<reference evidence="8" key="1">
    <citation type="submission" date="2025-08" db="UniProtKB">
        <authorList>
            <consortium name="RefSeq"/>
        </authorList>
    </citation>
    <scope>IDENTIFICATION</scope>
    <source>
        <tissue evidence="8">Total insect</tissue>
    </source>
</reference>
<dbReference type="Proteomes" id="UP000515158">
    <property type="component" value="Unplaced"/>
</dbReference>
<dbReference type="AlphaFoldDB" id="A0A6P9A3H6"/>
<evidence type="ECO:0000256" key="4">
    <source>
        <dbReference type="ARBA" id="ARBA00023180"/>
    </source>
</evidence>
<dbReference type="InParanoid" id="A0A6P9A3H6"/>
<feature type="signal peptide" evidence="5">
    <location>
        <begin position="1"/>
        <end position="27"/>
    </location>
</feature>
<comment type="similarity">
    <text evidence="1 5">Belongs to the type-B carboxylesterase/lipase family.</text>
</comment>
<organism evidence="8">
    <name type="scientific">Thrips palmi</name>
    <name type="common">Melon thrips</name>
    <dbReference type="NCBI Taxonomy" id="161013"/>
    <lineage>
        <taxon>Eukaryota</taxon>
        <taxon>Metazoa</taxon>
        <taxon>Ecdysozoa</taxon>
        <taxon>Arthropoda</taxon>
        <taxon>Hexapoda</taxon>
        <taxon>Insecta</taxon>
        <taxon>Pterygota</taxon>
        <taxon>Neoptera</taxon>
        <taxon>Paraneoptera</taxon>
        <taxon>Thysanoptera</taxon>
        <taxon>Terebrantia</taxon>
        <taxon>Thripoidea</taxon>
        <taxon>Thripidae</taxon>
        <taxon>Thrips</taxon>
    </lineage>
</organism>
<evidence type="ECO:0000313" key="8">
    <source>
        <dbReference type="RefSeq" id="XP_034252010.1"/>
    </source>
</evidence>
<feature type="domain" description="Carboxylesterase type B" evidence="6">
    <location>
        <begin position="40"/>
        <end position="530"/>
    </location>
</feature>
<dbReference type="Pfam" id="PF00135">
    <property type="entry name" value="COesterase"/>
    <property type="match status" value="1"/>
</dbReference>
<dbReference type="GO" id="GO:0052689">
    <property type="term" value="F:carboxylic ester hydrolase activity"/>
    <property type="evidence" value="ECO:0007669"/>
    <property type="project" value="UniProtKB-KW"/>
</dbReference>
<evidence type="ECO:0000259" key="6">
    <source>
        <dbReference type="Pfam" id="PF00135"/>
    </source>
</evidence>
<gene>
    <name evidence="8" type="primary">LOC117651780</name>
</gene>
<dbReference type="InterPro" id="IPR050309">
    <property type="entry name" value="Type-B_Carboxylest/Lipase"/>
</dbReference>
<accession>A0A6P9A3H6</accession>
<evidence type="ECO:0000256" key="2">
    <source>
        <dbReference type="ARBA" id="ARBA00022487"/>
    </source>
</evidence>
<dbReference type="InterPro" id="IPR029058">
    <property type="entry name" value="AB_hydrolase_fold"/>
</dbReference>
<dbReference type="PROSITE" id="PS00122">
    <property type="entry name" value="CARBOXYLESTERASE_B_1"/>
    <property type="match status" value="1"/>
</dbReference>
<dbReference type="GeneID" id="117651780"/>
<dbReference type="SUPFAM" id="SSF53474">
    <property type="entry name" value="alpha/beta-Hydrolases"/>
    <property type="match status" value="1"/>
</dbReference>
<keyword evidence="5" id="KW-0732">Signal</keyword>
<dbReference type="EC" id="3.1.1.-" evidence="5"/>
<feature type="chain" id="PRO_5028525779" description="Carboxylic ester hydrolase" evidence="5">
    <location>
        <begin position="28"/>
        <end position="582"/>
    </location>
</feature>
<dbReference type="KEGG" id="tpal:117651780"/>
<keyword evidence="4" id="KW-0325">Glycoprotein</keyword>